<keyword evidence="3" id="KW-0133">Cell shape</keyword>
<feature type="transmembrane region" description="Helical" evidence="8">
    <location>
        <begin position="67"/>
        <end position="87"/>
    </location>
</feature>
<feature type="transmembrane region" description="Helical" evidence="8">
    <location>
        <begin position="42"/>
        <end position="60"/>
    </location>
</feature>
<dbReference type="PANTHER" id="PTHR30474">
    <property type="entry name" value="CELL CYCLE PROTEIN"/>
    <property type="match status" value="1"/>
</dbReference>
<dbReference type="AlphaFoldDB" id="A0A376GGU2"/>
<name>A0A376GGU2_9FLAO</name>
<dbReference type="GO" id="GO:0051301">
    <property type="term" value="P:cell division"/>
    <property type="evidence" value="ECO:0007669"/>
    <property type="project" value="InterPro"/>
</dbReference>
<dbReference type="InterPro" id="IPR001182">
    <property type="entry name" value="FtsW/RodA"/>
</dbReference>
<organism evidence="9 10">
    <name type="scientific">Empedobacter falsenii</name>
    <dbReference type="NCBI Taxonomy" id="343874"/>
    <lineage>
        <taxon>Bacteria</taxon>
        <taxon>Pseudomonadati</taxon>
        <taxon>Bacteroidota</taxon>
        <taxon>Flavobacteriia</taxon>
        <taxon>Flavobacteriales</taxon>
        <taxon>Weeksellaceae</taxon>
        <taxon>Empedobacter</taxon>
    </lineage>
</organism>
<evidence type="ECO:0000313" key="9">
    <source>
        <dbReference type="EMBL" id="STD59451.1"/>
    </source>
</evidence>
<feature type="transmembrane region" description="Helical" evidence="8">
    <location>
        <begin position="229"/>
        <end position="249"/>
    </location>
</feature>
<protein>
    <recommendedName>
        <fullName evidence="7">Cell wall polymerase</fullName>
    </recommendedName>
    <alternativeName>
        <fullName evidence="6">Peptidoglycan polymerase</fullName>
    </alternativeName>
</protein>
<dbReference type="GO" id="GO:0015648">
    <property type="term" value="F:lipid-linked peptidoglycan transporter activity"/>
    <property type="evidence" value="ECO:0007669"/>
    <property type="project" value="TreeGrafter"/>
</dbReference>
<dbReference type="RefSeq" id="WP_115001497.1">
    <property type="nucleotide sequence ID" value="NZ_UFXS01000001.1"/>
</dbReference>
<evidence type="ECO:0000256" key="6">
    <source>
        <dbReference type="ARBA" id="ARBA00032370"/>
    </source>
</evidence>
<sequence length="514" mass="57407">MSQSRLLKGIDWAVLILGFLIVTFGIMNVYSVNPDLGVKQLIWFGLGVVMILILIIASGNNRNFFEIYSPVFYIISLVLLVGVLIVGKEINGAKAWYRFGPLSLQPAEFAKIGTALLIANFINHSNANLKDLGFIGKILLIIAIPVVLILLQPDLGSVIIFCSLSIALYREGLNPWIILAPIILLIIFLISIVQIPFYVLLVFGFIILTIALLILAFNYNQNVVDAMHGVLIGLSIFFLLLIGICYLVEDLSEETRESFGHLFPMRSLFFSEPIFFNTTFFGLIGFFISIIPVLILKLTEQKEINDSPFKTQSGLAANVLNFSIIASIVLLLFASTVSFISPIIFEKLPKHQKERVMVLYEGEAKYRDTSGYNLLYAKTAIGSGELYGKGYNQGTIKKGRFVPEQQTDYIFTAVGEEWGFIGSTALVIVYAIFVGRLFFLAEHQKNRFARFYGYAVASILFFHFFINIAMVIGLFPTVGIPLPFFSYGGSSLWGFTILIGIFLIIHYKNSQGFI</sequence>
<feature type="transmembrane region" description="Helical" evidence="8">
    <location>
        <begin position="12"/>
        <end position="30"/>
    </location>
</feature>
<reference evidence="9 10" key="1">
    <citation type="submission" date="2018-06" db="EMBL/GenBank/DDBJ databases">
        <authorList>
            <consortium name="Pathogen Informatics"/>
            <person name="Doyle S."/>
        </authorList>
    </citation>
    <scope>NUCLEOTIDE SEQUENCE [LARGE SCALE GENOMIC DNA]</scope>
    <source>
        <strain evidence="9 10">NCTC13456</strain>
    </source>
</reference>
<evidence type="ECO:0000256" key="8">
    <source>
        <dbReference type="SAM" id="Phobius"/>
    </source>
</evidence>
<dbReference type="NCBIfam" id="NF037961">
    <property type="entry name" value="RodA_shape"/>
    <property type="match status" value="1"/>
</dbReference>
<feature type="transmembrane region" description="Helical" evidence="8">
    <location>
        <begin position="319"/>
        <end position="345"/>
    </location>
</feature>
<evidence type="ECO:0000256" key="7">
    <source>
        <dbReference type="ARBA" id="ARBA00033270"/>
    </source>
</evidence>
<dbReference type="Proteomes" id="UP000254737">
    <property type="component" value="Unassembled WGS sequence"/>
</dbReference>
<feature type="transmembrane region" description="Helical" evidence="8">
    <location>
        <begin position="138"/>
        <end position="161"/>
    </location>
</feature>
<evidence type="ECO:0000256" key="3">
    <source>
        <dbReference type="ARBA" id="ARBA00022960"/>
    </source>
</evidence>
<keyword evidence="5 8" id="KW-0472">Membrane</keyword>
<evidence type="ECO:0000256" key="5">
    <source>
        <dbReference type="ARBA" id="ARBA00023136"/>
    </source>
</evidence>
<dbReference type="PANTHER" id="PTHR30474:SF1">
    <property type="entry name" value="PEPTIDOGLYCAN GLYCOSYLTRANSFERASE MRDB"/>
    <property type="match status" value="1"/>
</dbReference>
<dbReference type="STRING" id="343874.GCA_000805695_02581"/>
<feature type="transmembrane region" description="Helical" evidence="8">
    <location>
        <begin position="451"/>
        <end position="478"/>
    </location>
</feature>
<keyword evidence="4 8" id="KW-1133">Transmembrane helix</keyword>
<feature type="transmembrane region" description="Helical" evidence="8">
    <location>
        <begin position="418"/>
        <end position="439"/>
    </location>
</feature>
<accession>A0A376GGU2</accession>
<dbReference type="GO" id="GO:0008360">
    <property type="term" value="P:regulation of cell shape"/>
    <property type="evidence" value="ECO:0007669"/>
    <property type="project" value="UniProtKB-KW"/>
</dbReference>
<comment type="subcellular location">
    <subcellularLocation>
        <location evidence="1">Membrane</location>
        <topology evidence="1">Multi-pass membrane protein</topology>
    </subcellularLocation>
</comment>
<dbReference type="PROSITE" id="PS00428">
    <property type="entry name" value="FTSW_RODA_SPOVE"/>
    <property type="match status" value="1"/>
</dbReference>
<feature type="transmembrane region" description="Helical" evidence="8">
    <location>
        <begin position="274"/>
        <end position="298"/>
    </location>
</feature>
<evidence type="ECO:0000256" key="2">
    <source>
        <dbReference type="ARBA" id="ARBA00022692"/>
    </source>
</evidence>
<feature type="transmembrane region" description="Helical" evidence="8">
    <location>
        <begin position="484"/>
        <end position="505"/>
    </location>
</feature>
<gene>
    <name evidence="9" type="primary">mrdB</name>
    <name evidence="9" type="ORF">NCTC13456_03102</name>
</gene>
<feature type="transmembrane region" description="Helical" evidence="8">
    <location>
        <begin position="198"/>
        <end position="217"/>
    </location>
</feature>
<dbReference type="EMBL" id="UFXS01000001">
    <property type="protein sequence ID" value="STD59451.1"/>
    <property type="molecule type" value="Genomic_DNA"/>
</dbReference>
<evidence type="ECO:0000256" key="1">
    <source>
        <dbReference type="ARBA" id="ARBA00004141"/>
    </source>
</evidence>
<dbReference type="Pfam" id="PF01098">
    <property type="entry name" value="FTSW_RODA_SPOVE"/>
    <property type="match status" value="2"/>
</dbReference>
<feature type="transmembrane region" description="Helical" evidence="8">
    <location>
        <begin position="173"/>
        <end position="192"/>
    </location>
</feature>
<keyword evidence="2 8" id="KW-0812">Transmembrane</keyword>
<dbReference type="InterPro" id="IPR018365">
    <property type="entry name" value="Cell_cycle_FtsW-rel_CS"/>
</dbReference>
<dbReference type="GO" id="GO:0032153">
    <property type="term" value="C:cell division site"/>
    <property type="evidence" value="ECO:0007669"/>
    <property type="project" value="TreeGrafter"/>
</dbReference>
<dbReference type="GO" id="GO:0005886">
    <property type="term" value="C:plasma membrane"/>
    <property type="evidence" value="ECO:0007669"/>
    <property type="project" value="TreeGrafter"/>
</dbReference>
<proteinExistence type="predicted"/>
<evidence type="ECO:0000256" key="4">
    <source>
        <dbReference type="ARBA" id="ARBA00022989"/>
    </source>
</evidence>
<evidence type="ECO:0000313" key="10">
    <source>
        <dbReference type="Proteomes" id="UP000254737"/>
    </source>
</evidence>